<evidence type="ECO:0000313" key="5">
    <source>
        <dbReference type="EMBL" id="RWS22331.1"/>
    </source>
</evidence>
<keyword evidence="6" id="KW-1185">Reference proteome</keyword>
<dbReference type="PROSITE" id="PS01330">
    <property type="entry name" value="PABS_1"/>
    <property type="match status" value="1"/>
</dbReference>
<comment type="caution">
    <text evidence="5">The sequence shown here is derived from an EMBL/GenBank/DDBJ whole genome shotgun (WGS) entry which is preliminary data.</text>
</comment>
<dbReference type="InterPro" id="IPR035246">
    <property type="entry name" value="Spermidine_synt_N"/>
</dbReference>
<feature type="active site" description="Proton acceptor" evidence="3">
    <location>
        <position position="302"/>
    </location>
</feature>
<protein>
    <submittedName>
        <fullName evidence="5">Spermine synthase-like isoform X1</fullName>
    </submittedName>
</protein>
<evidence type="ECO:0000256" key="2">
    <source>
        <dbReference type="ARBA" id="ARBA00022679"/>
    </source>
</evidence>
<sequence>MSAFKAFSCLLSVDLSSHNKLSISEAVKRIKENIDLIFQTGSSFSLPTNDGEIHVVVSSKDSVNNSSMTIIINVYKSKSLITINIESCNAFVSNTCDSIENNDHELDDIELINVSNSSTEKLKEKLSEALEIEVEKIPVIKRGSKVPNYFTSSDERVMEYDFDELLFDKRSKYQQVRIYHSKTLGNALFLDGLQNLADSDLAYTHGLMKFGQNSYTGKEILILGGGDGGLLHELLKENPKYVTMVDIDEVVIDACRVHLRKSCGDVLDTLKRDNYEIIVNDCIKYLNQYVEEGRKFDFIFNDLTDIPISPTHTKIGKNLWDFVRNILMLSLNCLKVDGKFLNHAIGSGHTRALQEYEKVLTDLPVKVRFSRHSAFVPSFAEDWVFYEITLVNDSS</sequence>
<dbReference type="Pfam" id="PF01564">
    <property type="entry name" value="Spermine_synth"/>
    <property type="match status" value="1"/>
</dbReference>
<dbReference type="HAMAP" id="MF_00198">
    <property type="entry name" value="Spermidine_synth"/>
    <property type="match status" value="1"/>
</dbReference>
<dbReference type="GO" id="GO:0006597">
    <property type="term" value="P:spermine biosynthetic process"/>
    <property type="evidence" value="ECO:0007669"/>
    <property type="project" value="InterPro"/>
</dbReference>
<name>A0A443S4C7_9ACAR</name>
<dbReference type="AlphaFoldDB" id="A0A443S4C7"/>
<proteinExistence type="inferred from homology"/>
<evidence type="ECO:0000259" key="4">
    <source>
        <dbReference type="PROSITE" id="PS51006"/>
    </source>
</evidence>
<gene>
    <name evidence="5" type="ORF">B4U80_09076</name>
</gene>
<keyword evidence="3" id="KW-0620">Polyamine biosynthesis</keyword>
<organism evidence="5 6">
    <name type="scientific">Leptotrombidium deliense</name>
    <dbReference type="NCBI Taxonomy" id="299467"/>
    <lineage>
        <taxon>Eukaryota</taxon>
        <taxon>Metazoa</taxon>
        <taxon>Ecdysozoa</taxon>
        <taxon>Arthropoda</taxon>
        <taxon>Chelicerata</taxon>
        <taxon>Arachnida</taxon>
        <taxon>Acari</taxon>
        <taxon>Acariformes</taxon>
        <taxon>Trombidiformes</taxon>
        <taxon>Prostigmata</taxon>
        <taxon>Anystina</taxon>
        <taxon>Parasitengona</taxon>
        <taxon>Trombiculoidea</taxon>
        <taxon>Trombiculidae</taxon>
        <taxon>Leptotrombidium</taxon>
    </lineage>
</organism>
<dbReference type="InterPro" id="IPR001045">
    <property type="entry name" value="Spermi_synthase"/>
</dbReference>
<comment type="similarity">
    <text evidence="1">Belongs to the spermidine/spermine synthase family.</text>
</comment>
<keyword evidence="2 3" id="KW-0808">Transferase</keyword>
<dbReference type="InterPro" id="IPR030373">
    <property type="entry name" value="PABS_CS"/>
</dbReference>
<dbReference type="Gene3D" id="3.40.50.150">
    <property type="entry name" value="Vaccinia Virus protein VP39"/>
    <property type="match status" value="1"/>
</dbReference>
<dbReference type="PROSITE" id="PS51006">
    <property type="entry name" value="PABS_2"/>
    <property type="match status" value="1"/>
</dbReference>
<dbReference type="InterPro" id="IPR015576">
    <property type="entry name" value="Spermine_synthase_animal"/>
</dbReference>
<dbReference type="Pfam" id="PF17284">
    <property type="entry name" value="Spermine_synt_N"/>
    <property type="match status" value="1"/>
</dbReference>
<evidence type="ECO:0000256" key="1">
    <source>
        <dbReference type="ARBA" id="ARBA00007867"/>
    </source>
</evidence>
<evidence type="ECO:0000313" key="6">
    <source>
        <dbReference type="Proteomes" id="UP000288716"/>
    </source>
</evidence>
<dbReference type="VEuPathDB" id="VectorBase:LDEU009709"/>
<dbReference type="PANTHER" id="PTHR46315">
    <property type="entry name" value="SPERMINE SYNTHASE"/>
    <property type="match status" value="1"/>
</dbReference>
<dbReference type="STRING" id="299467.A0A443S4C7"/>
<dbReference type="SUPFAM" id="SSF53335">
    <property type="entry name" value="S-adenosyl-L-methionine-dependent methyltransferases"/>
    <property type="match status" value="1"/>
</dbReference>
<evidence type="ECO:0000256" key="3">
    <source>
        <dbReference type="PROSITE-ProRule" id="PRU00354"/>
    </source>
</evidence>
<dbReference type="FunFam" id="3.40.50.150:FF:000197">
    <property type="entry name" value="spermine synthase isoform X2"/>
    <property type="match status" value="1"/>
</dbReference>
<dbReference type="GO" id="GO:0016768">
    <property type="term" value="F:spermine synthase activity"/>
    <property type="evidence" value="ECO:0007669"/>
    <property type="project" value="InterPro"/>
</dbReference>
<dbReference type="CDD" id="cd02440">
    <property type="entry name" value="AdoMet_MTases"/>
    <property type="match status" value="1"/>
</dbReference>
<dbReference type="InterPro" id="IPR037163">
    <property type="entry name" value="Spermidine_synt_N_sf"/>
</dbReference>
<accession>A0A443S4C7</accession>
<dbReference type="OrthoDB" id="5953636at2759"/>
<dbReference type="PANTHER" id="PTHR46315:SF1">
    <property type="entry name" value="SPERMINE SYNTHASE"/>
    <property type="match status" value="1"/>
</dbReference>
<reference evidence="5 6" key="1">
    <citation type="journal article" date="2018" name="Gigascience">
        <title>Genomes of trombidid mites reveal novel predicted allergens and laterally-transferred genes associated with secondary metabolism.</title>
        <authorList>
            <person name="Dong X."/>
            <person name="Chaisiri K."/>
            <person name="Xia D."/>
            <person name="Armstrong S.D."/>
            <person name="Fang Y."/>
            <person name="Donnelly M.J."/>
            <person name="Kadowaki T."/>
            <person name="McGarry J.W."/>
            <person name="Darby A.C."/>
            <person name="Makepeace B.L."/>
        </authorList>
    </citation>
    <scope>NUCLEOTIDE SEQUENCE [LARGE SCALE GENOMIC DNA]</scope>
    <source>
        <strain evidence="5">UoL-UT</strain>
    </source>
</reference>
<dbReference type="InterPro" id="IPR030374">
    <property type="entry name" value="PABS"/>
</dbReference>
<dbReference type="Gene3D" id="2.30.140.10">
    <property type="entry name" value="Spermidine synthase, tetramerisation domain"/>
    <property type="match status" value="1"/>
</dbReference>
<dbReference type="Proteomes" id="UP000288716">
    <property type="component" value="Unassembled WGS sequence"/>
</dbReference>
<dbReference type="EMBL" id="NCKV01009105">
    <property type="protein sequence ID" value="RWS22331.1"/>
    <property type="molecule type" value="Genomic_DNA"/>
</dbReference>
<dbReference type="InterPro" id="IPR029063">
    <property type="entry name" value="SAM-dependent_MTases_sf"/>
</dbReference>
<feature type="domain" description="PABS" evidence="4">
    <location>
        <begin position="147"/>
        <end position="390"/>
    </location>
</feature>